<organism evidence="1 2">
    <name type="scientific">Acorus calamus</name>
    <name type="common">Sweet flag</name>
    <dbReference type="NCBI Taxonomy" id="4465"/>
    <lineage>
        <taxon>Eukaryota</taxon>
        <taxon>Viridiplantae</taxon>
        <taxon>Streptophyta</taxon>
        <taxon>Embryophyta</taxon>
        <taxon>Tracheophyta</taxon>
        <taxon>Spermatophyta</taxon>
        <taxon>Magnoliopsida</taxon>
        <taxon>Liliopsida</taxon>
        <taxon>Acoraceae</taxon>
        <taxon>Acorus</taxon>
    </lineage>
</organism>
<accession>A0AAV9D593</accession>
<keyword evidence="2" id="KW-1185">Reference proteome</keyword>
<gene>
    <name evidence="1" type="primary">HSD1</name>
    <name evidence="1" type="ORF">QJS10_CPA16g00667</name>
</gene>
<name>A0AAV9D593_ACOCL</name>
<proteinExistence type="predicted"/>
<dbReference type="Proteomes" id="UP001180020">
    <property type="component" value="Unassembled WGS sequence"/>
</dbReference>
<protein>
    <submittedName>
        <fullName evidence="1">11-beta-hydroxysteroid dehydrogenase 1A</fullName>
    </submittedName>
</protein>
<evidence type="ECO:0000313" key="1">
    <source>
        <dbReference type="EMBL" id="KAK1295387.1"/>
    </source>
</evidence>
<reference evidence="1" key="2">
    <citation type="submission" date="2023-06" db="EMBL/GenBank/DDBJ databases">
        <authorList>
            <person name="Ma L."/>
            <person name="Liu K.-W."/>
            <person name="Li Z."/>
            <person name="Hsiao Y.-Y."/>
            <person name="Qi Y."/>
            <person name="Fu T."/>
            <person name="Tang G."/>
            <person name="Zhang D."/>
            <person name="Sun W.-H."/>
            <person name="Liu D.-K."/>
            <person name="Li Y."/>
            <person name="Chen G.-Z."/>
            <person name="Liu X.-D."/>
            <person name="Liao X.-Y."/>
            <person name="Jiang Y.-T."/>
            <person name="Yu X."/>
            <person name="Hao Y."/>
            <person name="Huang J."/>
            <person name="Zhao X.-W."/>
            <person name="Ke S."/>
            <person name="Chen Y.-Y."/>
            <person name="Wu W.-L."/>
            <person name="Hsu J.-L."/>
            <person name="Lin Y.-F."/>
            <person name="Huang M.-D."/>
            <person name="Li C.-Y."/>
            <person name="Huang L."/>
            <person name="Wang Z.-W."/>
            <person name="Zhao X."/>
            <person name="Zhong W.-Y."/>
            <person name="Peng D.-H."/>
            <person name="Ahmad S."/>
            <person name="Lan S."/>
            <person name="Zhang J.-S."/>
            <person name="Tsai W.-C."/>
            <person name="Van De Peer Y."/>
            <person name="Liu Z.-J."/>
        </authorList>
    </citation>
    <scope>NUCLEOTIDE SEQUENCE</scope>
    <source>
        <strain evidence="1">CP</strain>
        <tissue evidence="1">Leaves</tissue>
    </source>
</reference>
<dbReference type="EMBL" id="JAUJYO010000016">
    <property type="protein sequence ID" value="KAK1295387.1"/>
    <property type="molecule type" value="Genomic_DNA"/>
</dbReference>
<comment type="caution">
    <text evidence="1">The sequence shown here is derived from an EMBL/GenBank/DDBJ whole genome shotgun (WGS) entry which is preliminary data.</text>
</comment>
<dbReference type="AlphaFoldDB" id="A0AAV9D593"/>
<evidence type="ECO:0000313" key="2">
    <source>
        <dbReference type="Proteomes" id="UP001180020"/>
    </source>
</evidence>
<reference evidence="1" key="1">
    <citation type="journal article" date="2023" name="Nat. Commun.">
        <title>Diploid and tetraploid genomes of Acorus and the evolution of monocots.</title>
        <authorList>
            <person name="Ma L."/>
            <person name="Liu K.W."/>
            <person name="Li Z."/>
            <person name="Hsiao Y.Y."/>
            <person name="Qi Y."/>
            <person name="Fu T."/>
            <person name="Tang G.D."/>
            <person name="Zhang D."/>
            <person name="Sun W.H."/>
            <person name="Liu D.K."/>
            <person name="Li Y."/>
            <person name="Chen G.Z."/>
            <person name="Liu X.D."/>
            <person name="Liao X.Y."/>
            <person name="Jiang Y.T."/>
            <person name="Yu X."/>
            <person name="Hao Y."/>
            <person name="Huang J."/>
            <person name="Zhao X.W."/>
            <person name="Ke S."/>
            <person name="Chen Y.Y."/>
            <person name="Wu W.L."/>
            <person name="Hsu J.L."/>
            <person name="Lin Y.F."/>
            <person name="Huang M.D."/>
            <person name="Li C.Y."/>
            <person name="Huang L."/>
            <person name="Wang Z.W."/>
            <person name="Zhao X."/>
            <person name="Zhong W.Y."/>
            <person name="Peng D.H."/>
            <person name="Ahmad S."/>
            <person name="Lan S."/>
            <person name="Zhang J.S."/>
            <person name="Tsai W.C."/>
            <person name="Van de Peer Y."/>
            <person name="Liu Z.J."/>
        </authorList>
    </citation>
    <scope>NUCLEOTIDE SEQUENCE</scope>
    <source>
        <strain evidence="1">CP</strain>
    </source>
</reference>
<sequence length="86" mass="9720">MRGQTITSMFDNQIVERALDGTVGNIVDGACRGERCVTEPSWFRIMHLYRVFAPEVLDWCYCVLHVTKRGSDDLSKRILDAAGAKE</sequence>